<dbReference type="InterPro" id="IPR035979">
    <property type="entry name" value="RBD_domain_sf"/>
</dbReference>
<dbReference type="Proteomes" id="UP000030753">
    <property type="component" value="Unassembled WGS sequence"/>
</dbReference>
<accession>W9HWA7</accession>
<dbReference type="AlphaFoldDB" id="W9HWA7"/>
<dbReference type="SUPFAM" id="SSF54928">
    <property type="entry name" value="RNA-binding domain, RBD"/>
    <property type="match status" value="1"/>
</dbReference>
<dbReference type="EMBL" id="JH717845">
    <property type="protein sequence ID" value="EWY86623.1"/>
    <property type="molecule type" value="Genomic_DNA"/>
</dbReference>
<evidence type="ECO:0000256" key="1">
    <source>
        <dbReference type="SAM" id="MobiDB-lite"/>
    </source>
</evidence>
<reference evidence="2" key="2">
    <citation type="submission" date="2012-06" db="EMBL/GenBank/DDBJ databases">
        <title>Annotation of the Genome Sequence of Fusarium oxysporum NRRL32931.</title>
        <authorList>
            <consortium name="The Broad Institute Genomics Platform"/>
            <person name="Ma L.-J."/>
            <person name="Corby-Kistler H."/>
            <person name="Broz K."/>
            <person name="Gale L.R."/>
            <person name="Jonkers W."/>
            <person name="O'Donnell K."/>
            <person name="Ploetz R."/>
            <person name="Steinberg C."/>
            <person name="Schwartz D.C."/>
            <person name="VanEtten H."/>
            <person name="Zhou S."/>
            <person name="Young S.K."/>
            <person name="Zeng Q."/>
            <person name="Gargeya S."/>
            <person name="Fitzgerald M."/>
            <person name="Abouelleil A."/>
            <person name="Alvarado L."/>
            <person name="Chapman S.B."/>
            <person name="Gainer-Dewar J."/>
            <person name="Goldberg J."/>
            <person name="Griggs A."/>
            <person name="Gujja S."/>
            <person name="Hansen M."/>
            <person name="Howarth C."/>
            <person name="Imamovic A."/>
            <person name="Ireland A."/>
            <person name="Larimer J."/>
            <person name="McCowan C."/>
            <person name="Murphy C."/>
            <person name="Pearson M."/>
            <person name="Poon T.W."/>
            <person name="Priest M."/>
            <person name="Roberts A."/>
            <person name="Saif S."/>
            <person name="Shea T."/>
            <person name="Sykes S."/>
            <person name="Wortman J."/>
            <person name="Nusbaum C."/>
            <person name="Birren B."/>
        </authorList>
    </citation>
    <scope>NUCLEOTIDE SEQUENCE</scope>
    <source>
        <strain evidence="2">NRRL 32931</strain>
    </source>
</reference>
<dbReference type="Gene3D" id="3.30.70.330">
    <property type="match status" value="1"/>
</dbReference>
<dbReference type="CDD" id="cd12261">
    <property type="entry name" value="RRM1_3_MRN1"/>
    <property type="match status" value="1"/>
</dbReference>
<organism evidence="2 3">
    <name type="scientific">Fusarium oxysporum NRRL 32931</name>
    <dbReference type="NCBI Taxonomy" id="660029"/>
    <lineage>
        <taxon>Eukaryota</taxon>
        <taxon>Fungi</taxon>
        <taxon>Dikarya</taxon>
        <taxon>Ascomycota</taxon>
        <taxon>Pezizomycotina</taxon>
        <taxon>Sordariomycetes</taxon>
        <taxon>Hypocreomycetidae</taxon>
        <taxon>Hypocreales</taxon>
        <taxon>Nectriaceae</taxon>
        <taxon>Fusarium</taxon>
        <taxon>Fusarium oxysporum species complex</taxon>
    </lineage>
</organism>
<evidence type="ECO:0000313" key="3">
    <source>
        <dbReference type="Proteomes" id="UP000030753"/>
    </source>
</evidence>
<dbReference type="EMBL" id="JH717845">
    <property type="protein sequence ID" value="EWY86622.1"/>
    <property type="molecule type" value="Genomic_DNA"/>
</dbReference>
<feature type="region of interest" description="Disordered" evidence="1">
    <location>
        <begin position="198"/>
        <end position="222"/>
    </location>
</feature>
<dbReference type="GO" id="GO:0003676">
    <property type="term" value="F:nucleic acid binding"/>
    <property type="evidence" value="ECO:0007669"/>
    <property type="project" value="InterPro"/>
</dbReference>
<reference evidence="2 3" key="1">
    <citation type="submission" date="2011-06" db="EMBL/GenBank/DDBJ databases">
        <title>The Genome Sequence of Fusarium oxysporum FOSC 3-a.</title>
        <authorList>
            <consortium name="The Broad Institute Genome Sequencing Platform"/>
            <person name="Ma L.-J."/>
            <person name="Gale L.R."/>
            <person name="Schwartz D.C."/>
            <person name="Zhou S."/>
            <person name="Corby-Kistler H."/>
            <person name="Young S.K."/>
            <person name="Zeng Q."/>
            <person name="Gargeya S."/>
            <person name="Fitzgerald M."/>
            <person name="Haas B."/>
            <person name="Abouelleil A."/>
            <person name="Alvarado L."/>
            <person name="Arachchi H.M."/>
            <person name="Berlin A."/>
            <person name="Brown A."/>
            <person name="Chapman S.B."/>
            <person name="Chen Z."/>
            <person name="Dunbar C."/>
            <person name="Freedman E."/>
            <person name="Gearin G."/>
            <person name="Gellesch M."/>
            <person name="Goldberg J."/>
            <person name="Griggs A."/>
            <person name="Gujja S."/>
            <person name="Heiman D."/>
            <person name="Howarth C."/>
            <person name="Larson L."/>
            <person name="Lui A."/>
            <person name="MacDonald P.J.P."/>
            <person name="Mehta T."/>
            <person name="Montmayeur A."/>
            <person name="Murphy C."/>
            <person name="Neiman D."/>
            <person name="Pearson M."/>
            <person name="Priest M."/>
            <person name="Roberts A."/>
            <person name="Saif S."/>
            <person name="Shea T."/>
            <person name="Shenoy N."/>
            <person name="Sisk P."/>
            <person name="Stolte C."/>
            <person name="Sykes S."/>
            <person name="Wortman J."/>
            <person name="Nusbaum C."/>
            <person name="Birren B."/>
        </authorList>
    </citation>
    <scope>NUCLEOTIDE SEQUENCE [LARGE SCALE GENOMIC DNA]</scope>
    <source>
        <strain evidence="3">FOSC 3-a</strain>
        <strain evidence="2">NRRL 32931</strain>
    </source>
</reference>
<sequence length="462" mass="52151">MVIACPIFHARARPGEKVITESSFHQILIHRFHQPLWIFSSSSVSESRSALEPTNYQHEHEHEHEPDAETRWPRDASERIPMCVRASRGIPEPPCDCPPVWYVTTARPILAISDTCLWSVYLRQNLIAQGLNETIVNSLCLQKPAEDAPTYAPEQFEPSPTANFTYKAQASTFPIQSNTALGYPAEERGLRLNRNWQPNASYRSSTHPGGSINQKRLGSFHDNKRPEVKEGFERSAQRSVLLLNVPDGITHGDVAAVIRGGPVLEIFLRSKDNTATVSFLHEAGACAFIENCHTAGLYIKDRKIHTRWSDYQFTLSGQVAHHIRKGGSRNFVIRKRDPKLTIQRIRDDLEHIHNLHVISIEFEKDNCFISTNAIHGAIYARTCLQSRVEYRASRIEWCADECAQPFQSMSSAIHNLVPNVKTQRNVIPAHPSRKNLMGNRFQLLDLSDSDGSNGDDSSDDSF</sequence>
<evidence type="ECO:0008006" key="4">
    <source>
        <dbReference type="Google" id="ProtNLM"/>
    </source>
</evidence>
<proteinExistence type="predicted"/>
<dbReference type="OrthoDB" id="2935572at2759"/>
<feature type="compositionally biased region" description="Polar residues" evidence="1">
    <location>
        <begin position="198"/>
        <end position="216"/>
    </location>
</feature>
<gene>
    <name evidence="2" type="ORF">FOYG_11086</name>
</gene>
<evidence type="ECO:0000313" key="2">
    <source>
        <dbReference type="EMBL" id="EWY86622.1"/>
    </source>
</evidence>
<feature type="region of interest" description="Disordered" evidence="1">
    <location>
        <begin position="50"/>
        <end position="73"/>
    </location>
</feature>
<protein>
    <recommendedName>
        <fullName evidence="4">RRM domain-containing protein</fullName>
    </recommendedName>
</protein>
<name>W9HWA7_FUSOX</name>
<feature type="compositionally biased region" description="Basic and acidic residues" evidence="1">
    <location>
        <begin position="57"/>
        <end position="73"/>
    </location>
</feature>
<dbReference type="InterPro" id="IPR012677">
    <property type="entry name" value="Nucleotide-bd_a/b_plait_sf"/>
</dbReference>